<dbReference type="AlphaFoldDB" id="G0NQD0"/>
<protein>
    <recommendedName>
        <fullName evidence="3">Protein kinase domain-containing protein</fullName>
    </recommendedName>
</protein>
<dbReference type="STRING" id="135651.G0NQD0"/>
<dbReference type="OMA" id="CPKGPRA"/>
<evidence type="ECO:0000313" key="2">
    <source>
        <dbReference type="Proteomes" id="UP000008068"/>
    </source>
</evidence>
<dbReference type="GO" id="GO:0140543">
    <property type="term" value="P:positive regulation of piRNA transcription"/>
    <property type="evidence" value="ECO:0007669"/>
    <property type="project" value="EnsemblMetazoa"/>
</dbReference>
<dbReference type="FunCoup" id="G0NQD0">
    <property type="interactions" value="1881"/>
</dbReference>
<dbReference type="HOGENOM" id="CLU_555803_0_0_1"/>
<dbReference type="InterPro" id="IPR011009">
    <property type="entry name" value="Kinase-like_dom_sf"/>
</dbReference>
<reference evidence="2" key="1">
    <citation type="submission" date="2011-07" db="EMBL/GenBank/DDBJ databases">
        <authorList>
            <consortium name="Caenorhabditis brenneri Sequencing and Analysis Consortium"/>
            <person name="Wilson R.K."/>
        </authorList>
    </citation>
    <scope>NUCLEOTIDE SEQUENCE [LARGE SCALE GENOMIC DNA]</scope>
    <source>
        <strain evidence="2">PB2801</strain>
    </source>
</reference>
<dbReference type="OrthoDB" id="5815041at2759"/>
<gene>
    <name evidence="1" type="ORF">CAEBREN_06798</name>
</gene>
<proteinExistence type="predicted"/>
<dbReference type="InParanoid" id="G0NQD0"/>
<sequence>MSRGYRYRRGHDLENVYHRFTDDDLADLKPKKLFMKKWIILKKVEKRGNAHCYQVCDKGCKIFGILHLEIGEDNITSIPSQVEFSLQQFSQGYSHRFTTVIDSNIINNHVFYMVTRIRAGPRIDQLLNCLKEERMTPLTASFMAIDILTVMELLNSSGHVLRNWDARQWKMDARTRTFYLDDTSDITVSSDKRNRSIDEIHILNAETLHLHWTSQDLSYAPVSYIINGPMHRMSELDMFETFIYVIYEWVRGKLPWKNSKSEQRTLEMKKEFLEHVPDVMEEFTGDPDHWFNTAIHNLGDHLKLARQAEERFEKMSVRGGAWCPNGPRAGALLSIVIQISNQTSGQTDTPLFFQINYRRIIEDFHKIVCNGKPEWSMYWRDAKLDWESDEPLTPSQKRFLEKYENRLKSQEIADEWQRLRATRAHYTVMEEHARMEREKNQIAIDRYLRGDPDDETVKKETEERFEEWREKRRRLREEMWKERYPDEPEVMAIEKKEIKEELEEEGKRGFEDIWTSGYLEIQTTIRTSSHL</sequence>
<evidence type="ECO:0008006" key="3">
    <source>
        <dbReference type="Google" id="ProtNLM"/>
    </source>
</evidence>
<dbReference type="GO" id="GO:0030849">
    <property type="term" value="C:autosome"/>
    <property type="evidence" value="ECO:0007669"/>
    <property type="project" value="EnsemblMetazoa"/>
</dbReference>
<organism evidence="2">
    <name type="scientific">Caenorhabditis brenneri</name>
    <name type="common">Nematode worm</name>
    <dbReference type="NCBI Taxonomy" id="135651"/>
    <lineage>
        <taxon>Eukaryota</taxon>
        <taxon>Metazoa</taxon>
        <taxon>Ecdysozoa</taxon>
        <taxon>Nematoda</taxon>
        <taxon>Chromadorea</taxon>
        <taxon>Rhabditida</taxon>
        <taxon>Rhabditina</taxon>
        <taxon>Rhabditomorpha</taxon>
        <taxon>Rhabditoidea</taxon>
        <taxon>Rhabditidae</taxon>
        <taxon>Peloderinae</taxon>
        <taxon>Caenorhabditis</taxon>
    </lineage>
</organism>
<keyword evidence="2" id="KW-1185">Reference proteome</keyword>
<dbReference type="SUPFAM" id="SSF56112">
    <property type="entry name" value="Protein kinase-like (PK-like)"/>
    <property type="match status" value="1"/>
</dbReference>
<name>G0NQD0_CAEBE</name>
<dbReference type="eggNOG" id="KOG1164">
    <property type="taxonomic scope" value="Eukaryota"/>
</dbReference>
<dbReference type="EMBL" id="GL379924">
    <property type="protein sequence ID" value="EGT35569.1"/>
    <property type="molecule type" value="Genomic_DNA"/>
</dbReference>
<accession>G0NQD0</accession>
<dbReference type="Proteomes" id="UP000008068">
    <property type="component" value="Unassembled WGS sequence"/>
</dbReference>
<evidence type="ECO:0000313" key="1">
    <source>
        <dbReference type="EMBL" id="EGT35569.1"/>
    </source>
</evidence>